<dbReference type="InterPro" id="IPR009725">
    <property type="entry name" value="3_dmu_93_MTrfase"/>
</dbReference>
<evidence type="ECO:0000313" key="2">
    <source>
        <dbReference type="EMBL" id="KKC98786.1"/>
    </source>
</evidence>
<organism evidence="2 3">
    <name type="scientific">Photobacterium halotolerans</name>
    <dbReference type="NCBI Taxonomy" id="265726"/>
    <lineage>
        <taxon>Bacteria</taxon>
        <taxon>Pseudomonadati</taxon>
        <taxon>Pseudomonadota</taxon>
        <taxon>Gammaproteobacteria</taxon>
        <taxon>Vibrionales</taxon>
        <taxon>Vibrionaceae</taxon>
        <taxon>Photobacterium</taxon>
    </lineage>
</organism>
<dbReference type="PATRIC" id="fig|265726.11.peg.1638"/>
<dbReference type="PANTHER" id="PTHR33990:SF4">
    <property type="entry name" value="PHNB-LIKE DOMAIN-CONTAINING PROTEIN"/>
    <property type="match status" value="1"/>
</dbReference>
<reference evidence="2 3" key="1">
    <citation type="submission" date="2014-12" db="EMBL/GenBank/DDBJ databases">
        <title>Mercury Reductase activity and rhizosphere competence traits in the genome of root associated Photobacterium halotolerans MELD1.</title>
        <authorList>
            <person name="Mathew D.C."/>
            <person name="Huang C.-C."/>
        </authorList>
    </citation>
    <scope>NUCLEOTIDE SEQUENCE [LARGE SCALE GENOMIC DNA]</scope>
    <source>
        <strain evidence="2 3">MELD1</strain>
    </source>
</reference>
<dbReference type="Gene3D" id="3.30.720.100">
    <property type="match status" value="1"/>
</dbReference>
<dbReference type="AlphaFoldDB" id="A0A0F5VAI3"/>
<dbReference type="PIRSF" id="PIRSF021700">
    <property type="entry name" value="3_dmu_93_MTrfase"/>
    <property type="match status" value="1"/>
</dbReference>
<dbReference type="Pfam" id="PF06983">
    <property type="entry name" value="3-dmu-9_3-mt"/>
    <property type="match status" value="1"/>
</dbReference>
<evidence type="ECO:0000259" key="1">
    <source>
        <dbReference type="Pfam" id="PF06983"/>
    </source>
</evidence>
<keyword evidence="3" id="KW-1185">Reference proteome</keyword>
<dbReference type="SUPFAM" id="SSF54593">
    <property type="entry name" value="Glyoxalase/Bleomycin resistance protein/Dihydroxybiphenyl dioxygenase"/>
    <property type="match status" value="1"/>
</dbReference>
<keyword evidence="2" id="KW-0489">Methyltransferase</keyword>
<protein>
    <submittedName>
        <fullName evidence="2">3-demethylubiquinone-9 3-methyltransferase</fullName>
    </submittedName>
</protein>
<dbReference type="GO" id="GO:0008168">
    <property type="term" value="F:methyltransferase activity"/>
    <property type="evidence" value="ECO:0007669"/>
    <property type="project" value="UniProtKB-KW"/>
</dbReference>
<dbReference type="Proteomes" id="UP000033633">
    <property type="component" value="Unassembled WGS sequence"/>
</dbReference>
<proteinExistence type="predicted"/>
<dbReference type="GO" id="GO:0032259">
    <property type="term" value="P:methylation"/>
    <property type="evidence" value="ECO:0007669"/>
    <property type="project" value="UniProtKB-KW"/>
</dbReference>
<keyword evidence="2" id="KW-0830">Ubiquinone</keyword>
<keyword evidence="2" id="KW-0808">Transferase</keyword>
<dbReference type="InterPro" id="IPR028973">
    <property type="entry name" value="PhnB-like"/>
</dbReference>
<dbReference type="EMBL" id="JWYV01000016">
    <property type="protein sequence ID" value="KKC98786.1"/>
    <property type="molecule type" value="Genomic_DNA"/>
</dbReference>
<feature type="domain" description="PhnB-like" evidence="1">
    <location>
        <begin position="4"/>
        <end position="126"/>
    </location>
</feature>
<dbReference type="PANTHER" id="PTHR33990">
    <property type="entry name" value="PROTEIN YJDN-RELATED"/>
    <property type="match status" value="1"/>
</dbReference>
<comment type="caution">
    <text evidence="2">The sequence shown here is derived from an EMBL/GenBank/DDBJ whole genome shotgun (WGS) entry which is preliminary data.</text>
</comment>
<sequence>MAQAILTHLMFEGDAEEAMNFYVSLFAGSDILHIERYPDGDSKGMVRQARFVLAGREFIAIDSFISHNFTFTPAMSVFVDCESATEFERVYAALTEDGNALMPAENYGFSQRFGWVTDRFGVSWQINLP</sequence>
<dbReference type="Gene3D" id="3.30.720.110">
    <property type="match status" value="1"/>
</dbReference>
<name>A0A0F5VAI3_9GAMM</name>
<evidence type="ECO:0000313" key="3">
    <source>
        <dbReference type="Proteomes" id="UP000033633"/>
    </source>
</evidence>
<dbReference type="RefSeq" id="WP_082095837.1">
    <property type="nucleotide sequence ID" value="NZ_JWYV01000016.1"/>
</dbReference>
<dbReference type="CDD" id="cd06588">
    <property type="entry name" value="PhnB_like"/>
    <property type="match status" value="1"/>
</dbReference>
<accession>A0A0F5VAI3</accession>
<dbReference type="InterPro" id="IPR029068">
    <property type="entry name" value="Glyas_Bleomycin-R_OHBP_Dase"/>
</dbReference>
<dbReference type="STRING" id="265726.KY46_16845"/>
<gene>
    <name evidence="2" type="ORF">KY46_16845</name>
</gene>
<dbReference type="OrthoDB" id="9795306at2"/>